<evidence type="ECO:0000313" key="4">
    <source>
        <dbReference type="Proteomes" id="UP000662939"/>
    </source>
</evidence>
<name>A0A895XII0_9ACTN</name>
<gene>
    <name evidence="3" type="ORF">JQS30_01385</name>
</gene>
<dbReference type="AlphaFoldDB" id="A0A895XII0"/>
<dbReference type="KEGG" id="nav:JQS30_01385"/>
<reference evidence="3" key="1">
    <citation type="submission" date="2021-02" db="EMBL/GenBank/DDBJ databases">
        <title>Natronoglycomyces albus gen. nov., sp. nov, a haloalkaliphilic actinobacterium from a soda solonchak soil.</title>
        <authorList>
            <person name="Sorokin D.Y."/>
            <person name="Khijniak T.V."/>
            <person name="Zakharycheva A.P."/>
            <person name="Boueva O.V."/>
            <person name="Ariskina E.V."/>
            <person name="Hahnke R.L."/>
            <person name="Bunk B."/>
            <person name="Sproer C."/>
            <person name="Schumann P."/>
            <person name="Evtushenko L.I."/>
            <person name="Kublanov I.V."/>
        </authorList>
    </citation>
    <scope>NUCLEOTIDE SEQUENCE</scope>
    <source>
        <strain evidence="3">DSM 106290</strain>
    </source>
</reference>
<keyword evidence="4" id="KW-1185">Reference proteome</keyword>
<evidence type="ECO:0000256" key="1">
    <source>
        <dbReference type="SAM" id="SignalP"/>
    </source>
</evidence>
<dbReference type="RefSeq" id="WP_213171621.1">
    <property type="nucleotide sequence ID" value="NZ_CP070496.1"/>
</dbReference>
<feature type="domain" description="DUF4097" evidence="2">
    <location>
        <begin position="128"/>
        <end position="249"/>
    </location>
</feature>
<evidence type="ECO:0000313" key="3">
    <source>
        <dbReference type="EMBL" id="QSB05611.1"/>
    </source>
</evidence>
<sequence length="264" mass="28188">MTSPTPERFLRRPLPRAAAAFTAAAGLLLAVAACDHDEPSENANDETVFSEPIERIEIETRNGHLEFIASDSDQVKLSREFQWSNEKPASAEVIDDGVLRIEVAGCTGIGSRACGISYTFELPADIELVASTTAGNIRTVGMNSEQELHTDAGNIDGLGVISSTVDVSTYAGNANMHFVDETDDVSVHSRAGNVEVRFSVPPNDVSARSDAGNVTVVLPEGGTMYDVDAKSNTHSAEVHVVESDEAERKINAQTRAGNVLVDYP</sequence>
<dbReference type="Proteomes" id="UP000662939">
    <property type="component" value="Chromosome"/>
</dbReference>
<feature type="signal peptide" evidence="1">
    <location>
        <begin position="1"/>
        <end position="32"/>
    </location>
</feature>
<dbReference type="InterPro" id="IPR025164">
    <property type="entry name" value="Toastrack_DUF4097"/>
</dbReference>
<evidence type="ECO:0000259" key="2">
    <source>
        <dbReference type="Pfam" id="PF13349"/>
    </source>
</evidence>
<accession>A0A895XII0</accession>
<dbReference type="EMBL" id="CP070496">
    <property type="protein sequence ID" value="QSB05611.1"/>
    <property type="molecule type" value="Genomic_DNA"/>
</dbReference>
<keyword evidence="1" id="KW-0732">Signal</keyword>
<dbReference type="Pfam" id="PF13349">
    <property type="entry name" value="DUF4097"/>
    <property type="match status" value="1"/>
</dbReference>
<proteinExistence type="predicted"/>
<protein>
    <recommendedName>
        <fullName evidence="2">DUF4097 domain-containing protein</fullName>
    </recommendedName>
</protein>
<organism evidence="3 4">
    <name type="scientific">Natronoglycomyces albus</name>
    <dbReference type="NCBI Taxonomy" id="2811108"/>
    <lineage>
        <taxon>Bacteria</taxon>
        <taxon>Bacillati</taxon>
        <taxon>Actinomycetota</taxon>
        <taxon>Actinomycetes</taxon>
        <taxon>Glycomycetales</taxon>
        <taxon>Glycomycetaceae</taxon>
        <taxon>Natronoglycomyces</taxon>
    </lineage>
</organism>
<feature type="chain" id="PRO_5034716274" description="DUF4097 domain-containing protein" evidence="1">
    <location>
        <begin position="33"/>
        <end position="264"/>
    </location>
</feature>